<keyword evidence="2" id="KW-1185">Reference proteome</keyword>
<organism evidence="1 2">
    <name type="scientific">Phyllobacterium zundukense</name>
    <dbReference type="NCBI Taxonomy" id="1867719"/>
    <lineage>
        <taxon>Bacteria</taxon>
        <taxon>Pseudomonadati</taxon>
        <taxon>Pseudomonadota</taxon>
        <taxon>Alphaproteobacteria</taxon>
        <taxon>Hyphomicrobiales</taxon>
        <taxon>Phyllobacteriaceae</taxon>
        <taxon>Phyllobacterium</taxon>
    </lineage>
</organism>
<accession>A0ACD4CWE1</accession>
<sequence>MSQNTSSDALSGLAPLLRVRPELQYVCHFGAQWASPHPPERDAWAPFHIVTDGACVMHLTTAGRSIQLRTGDVALLPRGSAHVMHGVTTSPAASGPFGIKGRENGAILVKSNTEGETTAQLVCGRLKFDHAGQNLILSALPEAVVVAAAEREDAFHIRRIIALVKEELDAARPGAAAIASDLASALLVMVVRAHIEAERASDSLLALLGHPQAGRAVVAMLEAPGRAWTLDELASVAQSSRATLVRIFRKSAKVAPLAFFSEVRLELARRKLAGSDRPLADIAAEVGYLSESAFSRAFQLRYGKRPGEARHGLERKSLA</sequence>
<name>A0ACD4CWE1_9HYPH</name>
<dbReference type="EMBL" id="CP104971">
    <property type="protein sequence ID" value="UXN57883.1"/>
    <property type="molecule type" value="Genomic_DNA"/>
</dbReference>
<geneLocation type="plasmid" evidence="1 2">
    <name>p_unnamed2</name>
</geneLocation>
<protein>
    <submittedName>
        <fullName evidence="1">AraC family transcriptional regulator</fullName>
    </submittedName>
</protein>
<reference evidence="1" key="1">
    <citation type="submission" date="2022-09" db="EMBL/GenBank/DDBJ databases">
        <title>Interaction between co-microsymbionts with complementary sets of symbiotic genes in legume-rhizobium systems.</title>
        <authorList>
            <person name="Safronova V."/>
            <person name="Sazanova A."/>
            <person name="Afonin A."/>
            <person name="Chirak E."/>
        </authorList>
    </citation>
    <scope>NUCLEOTIDE SEQUENCE</scope>
    <source>
        <strain evidence="1">A18/3m</strain>
    </source>
</reference>
<evidence type="ECO:0000313" key="2">
    <source>
        <dbReference type="Proteomes" id="UP001061991"/>
    </source>
</evidence>
<dbReference type="Proteomes" id="UP001061991">
    <property type="component" value="Plasmid p_unnamed2"/>
</dbReference>
<keyword evidence="1" id="KW-0614">Plasmid</keyword>
<gene>
    <name evidence="1" type="ORF">N8E88_06220</name>
</gene>
<proteinExistence type="predicted"/>
<evidence type="ECO:0000313" key="1">
    <source>
        <dbReference type="EMBL" id="UXN57883.1"/>
    </source>
</evidence>